<dbReference type="EMBL" id="JARBDR010000813">
    <property type="protein sequence ID" value="KAJ8306287.1"/>
    <property type="molecule type" value="Genomic_DNA"/>
</dbReference>
<organism evidence="1 2">
    <name type="scientific">Tegillarca granosa</name>
    <name type="common">Malaysian cockle</name>
    <name type="synonym">Anadara granosa</name>
    <dbReference type="NCBI Taxonomy" id="220873"/>
    <lineage>
        <taxon>Eukaryota</taxon>
        <taxon>Metazoa</taxon>
        <taxon>Spiralia</taxon>
        <taxon>Lophotrochozoa</taxon>
        <taxon>Mollusca</taxon>
        <taxon>Bivalvia</taxon>
        <taxon>Autobranchia</taxon>
        <taxon>Pteriomorphia</taxon>
        <taxon>Arcoida</taxon>
        <taxon>Arcoidea</taxon>
        <taxon>Arcidae</taxon>
        <taxon>Tegillarca</taxon>
    </lineage>
</organism>
<accession>A0ABQ9EQU3</accession>
<proteinExistence type="predicted"/>
<reference evidence="1 2" key="1">
    <citation type="submission" date="2022-12" db="EMBL/GenBank/DDBJ databases">
        <title>Chromosome-level genome of Tegillarca granosa.</title>
        <authorList>
            <person name="Kim J."/>
        </authorList>
    </citation>
    <scope>NUCLEOTIDE SEQUENCE [LARGE SCALE GENOMIC DNA]</scope>
    <source>
        <strain evidence="1">Teg-2019</strain>
        <tissue evidence="1">Adductor muscle</tissue>
    </source>
</reference>
<name>A0ABQ9EQU3_TEGGR</name>
<dbReference type="Proteomes" id="UP001217089">
    <property type="component" value="Unassembled WGS sequence"/>
</dbReference>
<evidence type="ECO:0000313" key="2">
    <source>
        <dbReference type="Proteomes" id="UP001217089"/>
    </source>
</evidence>
<sequence length="96" mass="11507">MFTFISRKMFYLKMKQKSNNTKLKSVKNGDYFEQYFKRTTLHVLILHGSVISDFIVEIYAYMILNLFTKFWVIILYSFIGVTQAIQVLRLDFLCIE</sequence>
<comment type="caution">
    <text evidence="1">The sequence shown here is derived from an EMBL/GenBank/DDBJ whole genome shotgun (WGS) entry which is preliminary data.</text>
</comment>
<keyword evidence="2" id="KW-1185">Reference proteome</keyword>
<protein>
    <submittedName>
        <fullName evidence="1">Uncharacterized protein</fullName>
    </submittedName>
</protein>
<evidence type="ECO:0000313" key="1">
    <source>
        <dbReference type="EMBL" id="KAJ8306287.1"/>
    </source>
</evidence>
<gene>
    <name evidence="1" type="ORF">KUTeg_016832</name>
</gene>